<evidence type="ECO:0000259" key="3">
    <source>
        <dbReference type="Pfam" id="PF03109"/>
    </source>
</evidence>
<feature type="region of interest" description="Disordered" evidence="1">
    <location>
        <begin position="113"/>
        <end position="141"/>
    </location>
</feature>
<sequence>MKLSTSLVLLTLLLLQTTPSCSSPNARTFVKQTLTETIPTIQTTAAFRDTDHRNDDSTSSTFEAELKSHPCSQPRTHKEWSNTPSQILSVLHKRIKQTKKSTSLFSRRPRSNLQVVSGHGREDDSSSSSSSSNQSTNTNTSNKFSAYVKPPSFFALLFRFLQLLLTFSPLVPLVPPSLFSATFRSYVFYPVMSWCLGWCGPAFIKWGQWASTRSDMFPSDLCFSLSTLHANAPSHKWGHTKELVTQSLLEGGEGGTSAKADSQSCWDSVFEDFDVKPVASGSIAQVHKAVIKNPDPTRPGTTVAIKVRHPMVAELIDRDFRIMRKVGTFVDAISGGWLNVRASIEQFSHTMAEQARLDVEGYHLSLLNHNFRTVKMVQFPKTIYATQSIIIETFETGDVIGDMFRSGESVTLSDYAKEFIVTEGESLYLKMLLVDNLMHADLHPGNILVTFDDTKKQLTLVDAGMVASLTPEESLNFIGLLSALGAGDGRKAAEAVLGFGGPRVPSEDDEKFTEETIKLFSRICKGYGNDVDVGEVLRGVLSLVQKHKIRISANYATLVVNVLCIESMAKKLVPTYNVLDAAMPLLAAYRRICVYHPKSKLRKAVFKVWMPVAKLIKGRNDRRFFRKLRGEDKGKRITLKNTAKTVAVGVAVAIAATSLINK</sequence>
<feature type="region of interest" description="Disordered" evidence="1">
    <location>
        <begin position="46"/>
        <end position="83"/>
    </location>
</feature>
<feature type="chain" id="PRO_5040738712" description="ABC1 atypical kinase-like domain-containing protein" evidence="2">
    <location>
        <begin position="23"/>
        <end position="662"/>
    </location>
</feature>
<name>A0A9W6ZC75_9STRA</name>
<dbReference type="Pfam" id="PF03109">
    <property type="entry name" value="ABC1"/>
    <property type="match status" value="1"/>
</dbReference>
<organism evidence="4 5">
    <name type="scientific">Triparma laevis f. longispina</name>
    <dbReference type="NCBI Taxonomy" id="1714387"/>
    <lineage>
        <taxon>Eukaryota</taxon>
        <taxon>Sar</taxon>
        <taxon>Stramenopiles</taxon>
        <taxon>Ochrophyta</taxon>
        <taxon>Bolidophyceae</taxon>
        <taxon>Parmales</taxon>
        <taxon>Triparmaceae</taxon>
        <taxon>Triparma</taxon>
    </lineage>
</organism>
<dbReference type="EMBL" id="BRXW01000356">
    <property type="protein sequence ID" value="GMH47470.1"/>
    <property type="molecule type" value="Genomic_DNA"/>
</dbReference>
<dbReference type="AlphaFoldDB" id="A0A9W6ZC75"/>
<dbReference type="PANTHER" id="PTHR45890:SF1">
    <property type="entry name" value="AARF DOMAIN CONTAINING KINASE 2"/>
    <property type="match status" value="1"/>
</dbReference>
<keyword evidence="2" id="KW-0732">Signal</keyword>
<reference evidence="5" key="1">
    <citation type="journal article" date="2023" name="Commun. Biol.">
        <title>Genome analysis of Parmales, the sister group of diatoms, reveals the evolutionary specialization of diatoms from phago-mixotrophs to photoautotrophs.</title>
        <authorList>
            <person name="Ban H."/>
            <person name="Sato S."/>
            <person name="Yoshikawa S."/>
            <person name="Yamada K."/>
            <person name="Nakamura Y."/>
            <person name="Ichinomiya M."/>
            <person name="Sato N."/>
            <person name="Blanc-Mathieu R."/>
            <person name="Endo H."/>
            <person name="Kuwata A."/>
            <person name="Ogata H."/>
        </authorList>
    </citation>
    <scope>NUCLEOTIDE SEQUENCE [LARGE SCALE GENOMIC DNA]</scope>
    <source>
        <strain evidence="5">NIES 3700</strain>
    </source>
</reference>
<dbReference type="Proteomes" id="UP001165122">
    <property type="component" value="Unassembled WGS sequence"/>
</dbReference>
<feature type="signal peptide" evidence="2">
    <location>
        <begin position="1"/>
        <end position="22"/>
    </location>
</feature>
<dbReference type="SUPFAM" id="SSF56112">
    <property type="entry name" value="Protein kinase-like (PK-like)"/>
    <property type="match status" value="1"/>
</dbReference>
<dbReference type="PANTHER" id="PTHR45890">
    <property type="entry name" value="AARF DOMAIN CONTAINING KINASE 2 (PREDICTED)"/>
    <property type="match status" value="1"/>
</dbReference>
<dbReference type="InterPro" id="IPR004147">
    <property type="entry name" value="ABC1_dom"/>
</dbReference>
<evidence type="ECO:0000313" key="4">
    <source>
        <dbReference type="EMBL" id="GMH47470.1"/>
    </source>
</evidence>
<feature type="domain" description="ABC1 atypical kinase-like" evidence="3">
    <location>
        <begin position="260"/>
        <end position="494"/>
    </location>
</feature>
<protein>
    <recommendedName>
        <fullName evidence="3">ABC1 atypical kinase-like domain-containing protein</fullName>
    </recommendedName>
</protein>
<gene>
    <name evidence="4" type="ORF">TrLO_g2709</name>
</gene>
<keyword evidence="5" id="KW-1185">Reference proteome</keyword>
<dbReference type="InterPro" id="IPR052402">
    <property type="entry name" value="ADCK_kinase"/>
</dbReference>
<evidence type="ECO:0000256" key="2">
    <source>
        <dbReference type="SAM" id="SignalP"/>
    </source>
</evidence>
<evidence type="ECO:0000313" key="5">
    <source>
        <dbReference type="Proteomes" id="UP001165122"/>
    </source>
</evidence>
<dbReference type="InterPro" id="IPR011009">
    <property type="entry name" value="Kinase-like_dom_sf"/>
</dbReference>
<comment type="caution">
    <text evidence="4">The sequence shown here is derived from an EMBL/GenBank/DDBJ whole genome shotgun (WGS) entry which is preliminary data.</text>
</comment>
<feature type="compositionally biased region" description="Low complexity" evidence="1">
    <location>
        <begin position="126"/>
        <end position="141"/>
    </location>
</feature>
<accession>A0A9W6ZC75</accession>
<dbReference type="OrthoDB" id="1290869at2759"/>
<proteinExistence type="predicted"/>
<evidence type="ECO:0000256" key="1">
    <source>
        <dbReference type="SAM" id="MobiDB-lite"/>
    </source>
</evidence>